<gene>
    <name evidence="1" type="ORF">L6164_000200</name>
</gene>
<name>A0ACB9Q571_BAUVA</name>
<organism evidence="1 2">
    <name type="scientific">Bauhinia variegata</name>
    <name type="common">Purple orchid tree</name>
    <name type="synonym">Phanera variegata</name>
    <dbReference type="NCBI Taxonomy" id="167791"/>
    <lineage>
        <taxon>Eukaryota</taxon>
        <taxon>Viridiplantae</taxon>
        <taxon>Streptophyta</taxon>
        <taxon>Embryophyta</taxon>
        <taxon>Tracheophyta</taxon>
        <taxon>Spermatophyta</taxon>
        <taxon>Magnoliopsida</taxon>
        <taxon>eudicotyledons</taxon>
        <taxon>Gunneridae</taxon>
        <taxon>Pentapetalae</taxon>
        <taxon>rosids</taxon>
        <taxon>fabids</taxon>
        <taxon>Fabales</taxon>
        <taxon>Fabaceae</taxon>
        <taxon>Cercidoideae</taxon>
        <taxon>Cercideae</taxon>
        <taxon>Bauhiniinae</taxon>
        <taxon>Bauhinia</taxon>
    </lineage>
</organism>
<evidence type="ECO:0000313" key="2">
    <source>
        <dbReference type="Proteomes" id="UP000828941"/>
    </source>
</evidence>
<sequence>MTISRPAFRNSCFAFSVILLIASPLFCSSPVLAKSSQISSFLGYSQFSCFPLIAMFFRDAETRQKKLQCYADIDSGLRGWQCKSSVIARENCALRCLSPACYEIIYEGDPLEEGEKDFTRGQEYKYCMHKLSLGESIEGVRGSFAQ</sequence>
<dbReference type="Proteomes" id="UP000828941">
    <property type="component" value="Chromosome 1"/>
</dbReference>
<keyword evidence="2" id="KW-1185">Reference proteome</keyword>
<evidence type="ECO:0000313" key="1">
    <source>
        <dbReference type="EMBL" id="KAI4356157.1"/>
    </source>
</evidence>
<reference evidence="1 2" key="1">
    <citation type="journal article" date="2022" name="DNA Res.">
        <title>Chromosomal-level genome assembly of the orchid tree Bauhinia variegata (Leguminosae; Cercidoideae) supports the allotetraploid origin hypothesis of Bauhinia.</title>
        <authorList>
            <person name="Zhong Y."/>
            <person name="Chen Y."/>
            <person name="Zheng D."/>
            <person name="Pang J."/>
            <person name="Liu Y."/>
            <person name="Luo S."/>
            <person name="Meng S."/>
            <person name="Qian L."/>
            <person name="Wei D."/>
            <person name="Dai S."/>
            <person name="Zhou R."/>
        </authorList>
    </citation>
    <scope>NUCLEOTIDE SEQUENCE [LARGE SCALE GENOMIC DNA]</scope>
    <source>
        <strain evidence="1">BV-YZ2020</strain>
    </source>
</reference>
<comment type="caution">
    <text evidence="1">The sequence shown here is derived from an EMBL/GenBank/DDBJ whole genome shotgun (WGS) entry which is preliminary data.</text>
</comment>
<proteinExistence type="predicted"/>
<dbReference type="EMBL" id="CM039426">
    <property type="protein sequence ID" value="KAI4356157.1"/>
    <property type="molecule type" value="Genomic_DNA"/>
</dbReference>
<protein>
    <submittedName>
        <fullName evidence="1">Uncharacterized protein</fullName>
    </submittedName>
</protein>
<accession>A0ACB9Q571</accession>